<dbReference type="RefSeq" id="WP_210810320.1">
    <property type="nucleotide sequence ID" value="NZ_JAGQDG010000006.1"/>
</dbReference>
<evidence type="ECO:0000256" key="2">
    <source>
        <dbReference type="ARBA" id="ARBA00022448"/>
    </source>
</evidence>
<dbReference type="EMBL" id="JAGQDG010000006">
    <property type="protein sequence ID" value="MBQ0936923.1"/>
    <property type="molecule type" value="Genomic_DNA"/>
</dbReference>
<dbReference type="PANTHER" id="PTHR11101">
    <property type="entry name" value="PHOSPHATE TRANSPORTER"/>
    <property type="match status" value="1"/>
</dbReference>
<feature type="transmembrane region" description="Helical" evidence="6">
    <location>
        <begin position="141"/>
        <end position="164"/>
    </location>
</feature>
<name>A0ABS5E0I8_9BURK</name>
<accession>A0ABS5E0I8</accession>
<dbReference type="Proteomes" id="UP000672097">
    <property type="component" value="Unassembled WGS sequence"/>
</dbReference>
<gene>
    <name evidence="7" type="ORF">KAK11_16470</name>
</gene>
<reference evidence="7 8" key="1">
    <citation type="submission" date="2021-04" db="EMBL/GenBank/DDBJ databases">
        <title>The genome sequence of type strain Ideonella paludis KCTC 32238.</title>
        <authorList>
            <person name="Liu Y."/>
        </authorList>
    </citation>
    <scope>NUCLEOTIDE SEQUENCE [LARGE SCALE GENOMIC DNA]</scope>
    <source>
        <strain evidence="7 8">KCTC 32238</strain>
    </source>
</reference>
<evidence type="ECO:0000256" key="1">
    <source>
        <dbReference type="ARBA" id="ARBA00004141"/>
    </source>
</evidence>
<feature type="transmembrane region" description="Helical" evidence="6">
    <location>
        <begin position="85"/>
        <end position="105"/>
    </location>
</feature>
<feature type="transmembrane region" description="Helical" evidence="6">
    <location>
        <begin position="310"/>
        <end position="331"/>
    </location>
</feature>
<evidence type="ECO:0000313" key="8">
    <source>
        <dbReference type="Proteomes" id="UP000672097"/>
    </source>
</evidence>
<evidence type="ECO:0000256" key="5">
    <source>
        <dbReference type="ARBA" id="ARBA00023136"/>
    </source>
</evidence>
<keyword evidence="3 6" id="KW-0812">Transmembrane</keyword>
<evidence type="ECO:0000256" key="6">
    <source>
        <dbReference type="SAM" id="Phobius"/>
    </source>
</evidence>
<organism evidence="7 8">
    <name type="scientific">Ideonella paludis</name>
    <dbReference type="NCBI Taxonomy" id="1233411"/>
    <lineage>
        <taxon>Bacteria</taxon>
        <taxon>Pseudomonadati</taxon>
        <taxon>Pseudomonadota</taxon>
        <taxon>Betaproteobacteria</taxon>
        <taxon>Burkholderiales</taxon>
        <taxon>Sphaerotilaceae</taxon>
        <taxon>Ideonella</taxon>
    </lineage>
</organism>
<dbReference type="InterPro" id="IPR001204">
    <property type="entry name" value="Phos_transporter"/>
</dbReference>
<feature type="transmembrane region" description="Helical" evidence="6">
    <location>
        <begin position="199"/>
        <end position="217"/>
    </location>
</feature>
<feature type="transmembrane region" description="Helical" evidence="6">
    <location>
        <begin position="112"/>
        <end position="135"/>
    </location>
</feature>
<comment type="subcellular location">
    <subcellularLocation>
        <location evidence="1">Membrane</location>
        <topology evidence="1">Multi-pass membrane protein</topology>
    </subcellularLocation>
</comment>
<dbReference type="PANTHER" id="PTHR11101:SF80">
    <property type="entry name" value="PHOSPHATE TRANSPORTER"/>
    <property type="match status" value="1"/>
</dbReference>
<evidence type="ECO:0000256" key="4">
    <source>
        <dbReference type="ARBA" id="ARBA00022989"/>
    </source>
</evidence>
<keyword evidence="8" id="KW-1185">Reference proteome</keyword>
<feature type="transmembrane region" description="Helical" evidence="6">
    <location>
        <begin position="48"/>
        <end position="65"/>
    </location>
</feature>
<proteinExistence type="predicted"/>
<keyword evidence="2" id="KW-0813">Transport</keyword>
<evidence type="ECO:0000313" key="7">
    <source>
        <dbReference type="EMBL" id="MBQ0936923.1"/>
    </source>
</evidence>
<comment type="caution">
    <text evidence="7">The sequence shown here is derived from an EMBL/GenBank/DDBJ whole genome shotgun (WGS) entry which is preliminary data.</text>
</comment>
<feature type="transmembrane region" description="Helical" evidence="6">
    <location>
        <begin position="6"/>
        <end position="27"/>
    </location>
</feature>
<dbReference type="Pfam" id="PF01384">
    <property type="entry name" value="PHO4"/>
    <property type="match status" value="1"/>
</dbReference>
<sequence length="336" mass="35758">MEAGSIAFWVVAMLVVLALAFDFMNGFHDAANSIATVVSTGVLKPQQAVLFAAFFNVLAIAIFQLKVASMIGKGIVEPGVVDHHVVFGALIGAITWNVITWWYGIPSSSSHALIGGIIGAVMAKAGIGKLIGAGILKTVVFIFVSPFLGFVLGSLMMVLVAWVFRRTSPIRVDRWFRRMQLVSAGLYSLGHGGNDAQKTIGIIWMLLVAAGYMAVDAKAPPNWVIWSCYLAIGLGTMFGGWRIVKTMGQRLTKLKPVGGFCAETGGAITLFLATGLGIPVSTTHTITGAIVGVGSVRNASAVRWGLASNIVWAWIFTIPASAFVAGMFYWLSTLLF</sequence>
<feature type="transmembrane region" description="Helical" evidence="6">
    <location>
        <begin position="223"/>
        <end position="244"/>
    </location>
</feature>
<evidence type="ECO:0000256" key="3">
    <source>
        <dbReference type="ARBA" id="ARBA00022692"/>
    </source>
</evidence>
<keyword evidence="4 6" id="KW-1133">Transmembrane helix</keyword>
<protein>
    <submittedName>
        <fullName evidence="7">Inorganic phosphate transporter</fullName>
    </submittedName>
</protein>
<keyword evidence="5 6" id="KW-0472">Membrane</keyword>